<evidence type="ECO:0000256" key="5">
    <source>
        <dbReference type="ARBA" id="ARBA00022692"/>
    </source>
</evidence>
<feature type="transmembrane region" description="Helical" evidence="10">
    <location>
        <begin position="284"/>
        <end position="303"/>
    </location>
</feature>
<dbReference type="InterPro" id="IPR003445">
    <property type="entry name" value="Cat_transpt"/>
</dbReference>
<protein>
    <recommendedName>
        <fullName evidence="13">Ktr system potassium transporter B</fullName>
    </recommendedName>
</protein>
<feature type="transmembrane region" description="Helical" evidence="10">
    <location>
        <begin position="43"/>
        <end position="64"/>
    </location>
</feature>
<dbReference type="PANTHER" id="PTHR32024">
    <property type="entry name" value="TRK SYSTEM POTASSIUM UPTAKE PROTEIN TRKG-RELATED"/>
    <property type="match status" value="1"/>
</dbReference>
<dbReference type="Pfam" id="PF02386">
    <property type="entry name" value="TrkH"/>
    <property type="match status" value="1"/>
</dbReference>
<dbReference type="RefSeq" id="WP_061568919.1">
    <property type="nucleotide sequence ID" value="NZ_LQYT01000043.1"/>
</dbReference>
<feature type="transmembrane region" description="Helical" evidence="10">
    <location>
        <begin position="127"/>
        <end position="148"/>
    </location>
</feature>
<organism evidence="11 12">
    <name type="scientific">Caldibacillus debilis</name>
    <dbReference type="NCBI Taxonomy" id="301148"/>
    <lineage>
        <taxon>Bacteria</taxon>
        <taxon>Bacillati</taxon>
        <taxon>Bacillota</taxon>
        <taxon>Bacilli</taxon>
        <taxon>Bacillales</taxon>
        <taxon>Bacillaceae</taxon>
        <taxon>Caldibacillus</taxon>
    </lineage>
</organism>
<feature type="transmembrane region" description="Helical" evidence="10">
    <location>
        <begin position="345"/>
        <end position="369"/>
    </location>
</feature>
<gene>
    <name evidence="11" type="ORF">B4135_2129</name>
</gene>
<dbReference type="GO" id="GO:0005886">
    <property type="term" value="C:plasma membrane"/>
    <property type="evidence" value="ECO:0007669"/>
    <property type="project" value="UniProtKB-SubCell"/>
</dbReference>
<comment type="subcellular location">
    <subcellularLocation>
        <location evidence="1">Cell membrane</location>
        <topology evidence="1">Multi-pass membrane protein</topology>
    </subcellularLocation>
</comment>
<dbReference type="STRING" id="301148.B4135_2129"/>
<feature type="transmembrane region" description="Helical" evidence="10">
    <location>
        <begin position="226"/>
        <end position="247"/>
    </location>
</feature>
<dbReference type="PATRIC" id="fig|301148.3.peg.3534"/>
<feature type="transmembrane region" description="Helical" evidence="10">
    <location>
        <begin position="160"/>
        <end position="179"/>
    </location>
</feature>
<feature type="transmembrane region" description="Helical" evidence="10">
    <location>
        <begin position="76"/>
        <end position="100"/>
    </location>
</feature>
<evidence type="ECO:0000256" key="7">
    <source>
        <dbReference type="ARBA" id="ARBA00022989"/>
    </source>
</evidence>
<feature type="transmembrane region" description="Helical" evidence="10">
    <location>
        <begin position="16"/>
        <end position="37"/>
    </location>
</feature>
<sequence length="447" mass="48390">MRFRVFQNDISPQRTMIFGFAAVILIGTVLLALPVSSADSRSIGWLDALFTATSAVCVTGLAVLDTGSDFSFFGQLVIMLLVQIGGLGFMTYGVIFAVLLGKKISLKDRLLVQESTKSISFKGVVRLTFAVIVIAFSLELIAAAVLTLRWAGEFGWQEAAYLALFHSVSAFNSAGFSLWPDSLSRYVGDPIVNLTISALVIIGGLGFTVLVDIYEKRNWRQLTLHSKVVILTSSILTLGGFLVFFILESFNPHTFGHLTLGERLWAAFFQSVTPRSAGFNTIDTGAMMSTSLLFTIFLMFVGASTGSTGGGIKTNTFAVLILTLKSVAKGQEEVTVLNRRISGNLVFQALAVIVLSFGIVLLACLLLTITERTTHHDFLEILFEATSAFGTTGLSMGVTRELTPLGKFIVIATMFIGRLGPLTFAFALALKPTKSKIRYPEDKILIG</sequence>
<dbReference type="PANTHER" id="PTHR32024:SF1">
    <property type="entry name" value="KTR SYSTEM POTASSIUM UPTAKE PROTEIN B"/>
    <property type="match status" value="1"/>
</dbReference>
<evidence type="ECO:0000256" key="1">
    <source>
        <dbReference type="ARBA" id="ARBA00004651"/>
    </source>
</evidence>
<evidence type="ECO:0000313" key="12">
    <source>
        <dbReference type="Proteomes" id="UP000075683"/>
    </source>
</evidence>
<evidence type="ECO:0000256" key="4">
    <source>
        <dbReference type="ARBA" id="ARBA00022538"/>
    </source>
</evidence>
<comment type="caution">
    <text evidence="11">The sequence shown here is derived from an EMBL/GenBank/DDBJ whole genome shotgun (WGS) entry which is preliminary data.</text>
</comment>
<evidence type="ECO:0000256" key="2">
    <source>
        <dbReference type="ARBA" id="ARBA00022448"/>
    </source>
</evidence>
<evidence type="ECO:0000313" key="11">
    <source>
        <dbReference type="EMBL" id="KYD19205.1"/>
    </source>
</evidence>
<evidence type="ECO:0000256" key="8">
    <source>
        <dbReference type="ARBA" id="ARBA00023065"/>
    </source>
</evidence>
<keyword evidence="8" id="KW-0406">Ion transport</keyword>
<dbReference type="OrthoDB" id="9810952at2"/>
<reference evidence="11 12" key="1">
    <citation type="submission" date="2016-01" db="EMBL/GenBank/DDBJ databases">
        <title>Draft Genome Sequences of Seven Thermophilic Sporeformers Isolated from Foods.</title>
        <authorList>
            <person name="Berendsen E.M."/>
            <person name="Wells-Bennik M.H."/>
            <person name="Krawcyk A.O."/>
            <person name="De Jong A."/>
            <person name="Holsappel S."/>
            <person name="Eijlander R.T."/>
            <person name="Kuipers O.P."/>
        </authorList>
    </citation>
    <scope>NUCLEOTIDE SEQUENCE [LARGE SCALE GENOMIC DNA]</scope>
    <source>
        <strain evidence="11 12">B4135</strain>
    </source>
</reference>
<keyword evidence="3" id="KW-1003">Cell membrane</keyword>
<keyword evidence="7 10" id="KW-1133">Transmembrane helix</keyword>
<feature type="transmembrane region" description="Helical" evidence="10">
    <location>
        <begin position="408"/>
        <end position="430"/>
    </location>
</feature>
<evidence type="ECO:0000256" key="9">
    <source>
        <dbReference type="ARBA" id="ARBA00023136"/>
    </source>
</evidence>
<keyword evidence="9 10" id="KW-0472">Membrane</keyword>
<proteinExistence type="predicted"/>
<evidence type="ECO:0000256" key="10">
    <source>
        <dbReference type="SAM" id="Phobius"/>
    </source>
</evidence>
<dbReference type="NCBIfam" id="TIGR00933">
    <property type="entry name" value="2a38"/>
    <property type="match status" value="1"/>
</dbReference>
<evidence type="ECO:0008006" key="13">
    <source>
        <dbReference type="Google" id="ProtNLM"/>
    </source>
</evidence>
<keyword evidence="6" id="KW-0630">Potassium</keyword>
<name>A0A150M477_9BACI</name>
<accession>A0A150M477</accession>
<dbReference type="InterPro" id="IPR004772">
    <property type="entry name" value="TrkH"/>
</dbReference>
<dbReference type="AlphaFoldDB" id="A0A150M477"/>
<dbReference type="Proteomes" id="UP000075683">
    <property type="component" value="Unassembled WGS sequence"/>
</dbReference>
<evidence type="ECO:0000256" key="3">
    <source>
        <dbReference type="ARBA" id="ARBA00022475"/>
    </source>
</evidence>
<evidence type="ECO:0000256" key="6">
    <source>
        <dbReference type="ARBA" id="ARBA00022958"/>
    </source>
</evidence>
<feature type="transmembrane region" description="Helical" evidence="10">
    <location>
        <begin position="191"/>
        <end position="214"/>
    </location>
</feature>
<dbReference type="GO" id="GO:0015379">
    <property type="term" value="F:potassium:chloride symporter activity"/>
    <property type="evidence" value="ECO:0007669"/>
    <property type="project" value="InterPro"/>
</dbReference>
<keyword evidence="4" id="KW-0633">Potassium transport</keyword>
<keyword evidence="2" id="KW-0813">Transport</keyword>
<dbReference type="EMBL" id="LQYT01000043">
    <property type="protein sequence ID" value="KYD19205.1"/>
    <property type="molecule type" value="Genomic_DNA"/>
</dbReference>
<keyword evidence="5 10" id="KW-0812">Transmembrane</keyword>